<feature type="transmembrane region" description="Helical" evidence="6">
    <location>
        <begin position="171"/>
        <end position="190"/>
    </location>
</feature>
<feature type="transmembrane region" description="Helical" evidence="6">
    <location>
        <begin position="73"/>
        <end position="94"/>
    </location>
</feature>
<feature type="transmembrane region" description="Helical" evidence="6">
    <location>
        <begin position="34"/>
        <end position="53"/>
    </location>
</feature>
<dbReference type="InterPro" id="IPR013130">
    <property type="entry name" value="Fe3_Rdtase_TM_dom"/>
</dbReference>
<dbReference type="InterPro" id="IPR016174">
    <property type="entry name" value="Di-haem_cyt_TM"/>
</dbReference>
<evidence type="ECO:0000259" key="7">
    <source>
        <dbReference type="Pfam" id="PF01794"/>
    </source>
</evidence>
<evidence type="ECO:0000256" key="2">
    <source>
        <dbReference type="ARBA" id="ARBA00022692"/>
    </source>
</evidence>
<dbReference type="Pfam" id="PF01794">
    <property type="entry name" value="Ferric_reduct"/>
    <property type="match status" value="1"/>
</dbReference>
<keyword evidence="9" id="KW-1185">Reference proteome</keyword>
<evidence type="ECO:0000313" key="9">
    <source>
        <dbReference type="Proteomes" id="UP001229244"/>
    </source>
</evidence>
<gene>
    <name evidence="8" type="ORF">J2S73_003095</name>
</gene>
<dbReference type="SUPFAM" id="SSF81342">
    <property type="entry name" value="Transmembrane di-heme cytochromes"/>
    <property type="match status" value="1"/>
</dbReference>
<organism evidence="8 9">
    <name type="scientific">Amorphus orientalis</name>
    <dbReference type="NCBI Taxonomy" id="649198"/>
    <lineage>
        <taxon>Bacteria</taxon>
        <taxon>Pseudomonadati</taxon>
        <taxon>Pseudomonadota</taxon>
        <taxon>Alphaproteobacteria</taxon>
        <taxon>Hyphomicrobiales</taxon>
        <taxon>Amorphaceae</taxon>
        <taxon>Amorphus</taxon>
    </lineage>
</organism>
<comment type="subcellular location">
    <subcellularLocation>
        <location evidence="1">Membrane</location>
        <topology evidence="1">Multi-pass membrane protein</topology>
    </subcellularLocation>
</comment>
<evidence type="ECO:0000256" key="3">
    <source>
        <dbReference type="ARBA" id="ARBA00022989"/>
    </source>
</evidence>
<reference evidence="8" key="1">
    <citation type="submission" date="2023-07" db="EMBL/GenBank/DDBJ databases">
        <title>Genomic Encyclopedia of Type Strains, Phase IV (KMG-IV): sequencing the most valuable type-strain genomes for metagenomic binning, comparative biology and taxonomic classification.</title>
        <authorList>
            <person name="Goeker M."/>
        </authorList>
    </citation>
    <scope>NUCLEOTIDE SEQUENCE</scope>
    <source>
        <strain evidence="8">DSM 21202</strain>
    </source>
</reference>
<protein>
    <submittedName>
        <fullName evidence="8">Ferric reductase</fullName>
    </submittedName>
</protein>
<dbReference type="RefSeq" id="WP_306886500.1">
    <property type="nucleotide sequence ID" value="NZ_JAUSUL010000003.1"/>
</dbReference>
<proteinExistence type="predicted"/>
<dbReference type="GO" id="GO:0016020">
    <property type="term" value="C:membrane"/>
    <property type="evidence" value="ECO:0007669"/>
    <property type="project" value="UniProtKB-SubCell"/>
</dbReference>
<keyword evidence="2 6" id="KW-0812">Transmembrane</keyword>
<name>A0AAE4AVE8_9HYPH</name>
<evidence type="ECO:0000256" key="6">
    <source>
        <dbReference type="SAM" id="Phobius"/>
    </source>
</evidence>
<keyword evidence="3 6" id="KW-1133">Transmembrane helix</keyword>
<evidence type="ECO:0000256" key="4">
    <source>
        <dbReference type="ARBA" id="ARBA00023136"/>
    </source>
</evidence>
<dbReference type="GO" id="GO:0022904">
    <property type="term" value="P:respiratory electron transport chain"/>
    <property type="evidence" value="ECO:0007669"/>
    <property type="project" value="InterPro"/>
</dbReference>
<dbReference type="EMBL" id="JAUSUL010000003">
    <property type="protein sequence ID" value="MDQ0316619.1"/>
    <property type="molecule type" value="Genomic_DNA"/>
</dbReference>
<feature type="domain" description="Ferric oxidoreductase" evidence="7">
    <location>
        <begin position="44"/>
        <end position="158"/>
    </location>
</feature>
<evidence type="ECO:0000256" key="1">
    <source>
        <dbReference type="ARBA" id="ARBA00004141"/>
    </source>
</evidence>
<feature type="transmembrane region" description="Helical" evidence="6">
    <location>
        <begin position="144"/>
        <end position="165"/>
    </location>
</feature>
<keyword evidence="4 6" id="KW-0472">Membrane</keyword>
<sequence>MRSARAVLAWAAVAAAVVVPVALAAGSPLLAWRSPVYIAAGFAGVVALGLLLLQPLLIGGYLPGLTPARRRRLHRWVGVALVAALVLHVAGLWITSPPDVIDALLFRSPTPFSAWGVIAMWAVFATALLAALRRPLRIRPRWWRAGHVSLAVVIVAGVAAHALLIEGTMETVSKIVLCGLVVAATVKLLVDLRRRGAQRPGQKNRPRPRSGERSELA</sequence>
<comment type="caution">
    <text evidence="8">The sequence shown here is derived from an EMBL/GenBank/DDBJ whole genome shotgun (WGS) entry which is preliminary data.</text>
</comment>
<evidence type="ECO:0000256" key="5">
    <source>
        <dbReference type="SAM" id="MobiDB-lite"/>
    </source>
</evidence>
<feature type="transmembrane region" description="Helical" evidence="6">
    <location>
        <begin position="114"/>
        <end position="132"/>
    </location>
</feature>
<feature type="region of interest" description="Disordered" evidence="5">
    <location>
        <begin position="197"/>
        <end position="217"/>
    </location>
</feature>
<dbReference type="AlphaFoldDB" id="A0AAE4AVE8"/>
<dbReference type="Proteomes" id="UP001229244">
    <property type="component" value="Unassembled WGS sequence"/>
</dbReference>
<accession>A0AAE4AVE8</accession>
<evidence type="ECO:0000313" key="8">
    <source>
        <dbReference type="EMBL" id="MDQ0316619.1"/>
    </source>
</evidence>